<gene>
    <name evidence="8" type="ORF">ABT211_27550</name>
</gene>
<protein>
    <submittedName>
        <fullName evidence="8">APC family permease</fullName>
    </submittedName>
</protein>
<evidence type="ECO:0000313" key="8">
    <source>
        <dbReference type="EMBL" id="MER6271020.1"/>
    </source>
</evidence>
<feature type="transmembrane region" description="Helical" evidence="6">
    <location>
        <begin position="154"/>
        <end position="175"/>
    </location>
</feature>
<feature type="transmembrane region" description="Helical" evidence="6">
    <location>
        <begin position="356"/>
        <end position="376"/>
    </location>
</feature>
<feature type="transmembrane region" description="Helical" evidence="6">
    <location>
        <begin position="45"/>
        <end position="62"/>
    </location>
</feature>
<name>A0ABV1TLW2_9ACTN</name>
<dbReference type="InterPro" id="IPR050367">
    <property type="entry name" value="APC_superfamily"/>
</dbReference>
<feature type="transmembrane region" description="Helical" evidence="6">
    <location>
        <begin position="388"/>
        <end position="406"/>
    </location>
</feature>
<feature type="transmembrane region" description="Helical" evidence="6">
    <location>
        <begin position="195"/>
        <end position="213"/>
    </location>
</feature>
<evidence type="ECO:0000256" key="4">
    <source>
        <dbReference type="ARBA" id="ARBA00023136"/>
    </source>
</evidence>
<evidence type="ECO:0000259" key="7">
    <source>
        <dbReference type="Pfam" id="PF00324"/>
    </source>
</evidence>
<dbReference type="InterPro" id="IPR004841">
    <property type="entry name" value="AA-permease/SLC12A_dom"/>
</dbReference>
<feature type="domain" description="Amino acid permease/ SLC12A" evidence="7">
    <location>
        <begin position="20"/>
        <end position="388"/>
    </location>
</feature>
<feature type="region of interest" description="Disordered" evidence="5">
    <location>
        <begin position="442"/>
        <end position="478"/>
    </location>
</feature>
<reference evidence="8 9" key="1">
    <citation type="submission" date="2024-06" db="EMBL/GenBank/DDBJ databases">
        <title>The Natural Products Discovery Center: Release of the First 8490 Sequenced Strains for Exploring Actinobacteria Biosynthetic Diversity.</title>
        <authorList>
            <person name="Kalkreuter E."/>
            <person name="Kautsar S.A."/>
            <person name="Yang D."/>
            <person name="Bader C.D."/>
            <person name="Teijaro C.N."/>
            <person name="Fluegel L."/>
            <person name="Davis C.M."/>
            <person name="Simpson J.R."/>
            <person name="Lauterbach L."/>
            <person name="Steele A.D."/>
            <person name="Gui C."/>
            <person name="Meng S."/>
            <person name="Li G."/>
            <person name="Viehrig K."/>
            <person name="Ye F."/>
            <person name="Su P."/>
            <person name="Kiefer A.F."/>
            <person name="Nichols A."/>
            <person name="Cepeda A.J."/>
            <person name="Yan W."/>
            <person name="Fan B."/>
            <person name="Jiang Y."/>
            <person name="Adhikari A."/>
            <person name="Zheng C.-J."/>
            <person name="Schuster L."/>
            <person name="Cowan T.M."/>
            <person name="Smanski M.J."/>
            <person name="Chevrette M.G."/>
            <person name="De Carvalho L.P.S."/>
            <person name="Shen B."/>
        </authorList>
    </citation>
    <scope>NUCLEOTIDE SEQUENCE [LARGE SCALE GENOMIC DNA]</scope>
    <source>
        <strain evidence="8 9">NPDC001694</strain>
    </source>
</reference>
<proteinExistence type="predicted"/>
<dbReference type="Proteomes" id="UP001490365">
    <property type="component" value="Unassembled WGS sequence"/>
</dbReference>
<keyword evidence="3 6" id="KW-1133">Transmembrane helix</keyword>
<evidence type="ECO:0000313" key="9">
    <source>
        <dbReference type="Proteomes" id="UP001490365"/>
    </source>
</evidence>
<keyword evidence="4 6" id="KW-0472">Membrane</keyword>
<feature type="transmembrane region" description="Helical" evidence="6">
    <location>
        <begin position="233"/>
        <end position="252"/>
    </location>
</feature>
<organism evidence="8 9">
    <name type="scientific">Streptomyces sp. 900105755</name>
    <dbReference type="NCBI Taxonomy" id="3154389"/>
    <lineage>
        <taxon>Bacteria</taxon>
        <taxon>Bacillati</taxon>
        <taxon>Actinomycetota</taxon>
        <taxon>Actinomycetes</taxon>
        <taxon>Kitasatosporales</taxon>
        <taxon>Streptomycetaceae</taxon>
        <taxon>Streptomyces</taxon>
    </lineage>
</organism>
<feature type="transmembrane region" description="Helical" evidence="6">
    <location>
        <begin position="20"/>
        <end position="39"/>
    </location>
</feature>
<sequence>MSAPSAPPTLSRSLTLRSVVLFGLAYMTPIIVLGTFGVVADSTHGAVPTAYLLALVAMLFTAHSYGKMAATHPVAGSAYTYVRRSIDSRVGFLVGWATLLDYFFLPMVIWLIGGAYLQAEYPSVPFWVWIIAFIVVTTALNIRGIKTAERVNDLLMVFQVLVVAIFALLCLHHVFQHRGAAGLVSATPFANHATGLAGISAGAAIAAYSFLGFDAVTTLTEETVEPQRTIPRAILLTALIGGGIFVVVAYTTQLAHPGYAFTDSSSAAFEIAKAVGGDLFSSVFLAGLVVAQFASGIAAQASTSRLLYAMGRDSVLPKKVFGSIHPKYHTPAFNILLAGAVGLIALHLNVATSTSFINFGAFTAFTFVNLSVIATYVRERRAGRRPAVWSYVLLPAVGAVVDVWLLCHLDDRARTLGLIWLVLGVCYLAWLTRGFRKAPPEMTFDEDADPAPTPASATATATVTDRVAGTESPGTRTR</sequence>
<keyword evidence="9" id="KW-1185">Reference proteome</keyword>
<dbReference type="EMBL" id="JBEOZM010000014">
    <property type="protein sequence ID" value="MER6271020.1"/>
    <property type="molecule type" value="Genomic_DNA"/>
</dbReference>
<evidence type="ECO:0000256" key="1">
    <source>
        <dbReference type="ARBA" id="ARBA00004141"/>
    </source>
</evidence>
<dbReference type="PANTHER" id="PTHR42770">
    <property type="entry name" value="AMINO ACID TRANSPORTER-RELATED"/>
    <property type="match status" value="1"/>
</dbReference>
<dbReference type="PIRSF" id="PIRSF006060">
    <property type="entry name" value="AA_transporter"/>
    <property type="match status" value="1"/>
</dbReference>
<evidence type="ECO:0000256" key="3">
    <source>
        <dbReference type="ARBA" id="ARBA00022989"/>
    </source>
</evidence>
<keyword evidence="2 6" id="KW-0812">Transmembrane</keyword>
<feature type="transmembrane region" description="Helical" evidence="6">
    <location>
        <begin position="124"/>
        <end position="142"/>
    </location>
</feature>
<feature type="transmembrane region" description="Helical" evidence="6">
    <location>
        <begin position="412"/>
        <end position="432"/>
    </location>
</feature>
<accession>A0ABV1TLW2</accession>
<dbReference type="Pfam" id="PF00324">
    <property type="entry name" value="AA_permease"/>
    <property type="match status" value="1"/>
</dbReference>
<evidence type="ECO:0000256" key="6">
    <source>
        <dbReference type="SAM" id="Phobius"/>
    </source>
</evidence>
<dbReference type="Gene3D" id="1.20.1740.10">
    <property type="entry name" value="Amino acid/polyamine transporter I"/>
    <property type="match status" value="1"/>
</dbReference>
<comment type="caution">
    <text evidence="8">The sequence shown here is derived from an EMBL/GenBank/DDBJ whole genome shotgun (WGS) entry which is preliminary data.</text>
</comment>
<feature type="compositionally biased region" description="Low complexity" evidence="5">
    <location>
        <begin position="454"/>
        <end position="470"/>
    </location>
</feature>
<feature type="transmembrane region" description="Helical" evidence="6">
    <location>
        <begin position="90"/>
        <end position="112"/>
    </location>
</feature>
<dbReference type="PANTHER" id="PTHR42770:SF8">
    <property type="entry name" value="PUTRESCINE IMPORTER PUUP"/>
    <property type="match status" value="1"/>
</dbReference>
<comment type="subcellular location">
    <subcellularLocation>
        <location evidence="1">Membrane</location>
        <topology evidence="1">Multi-pass membrane protein</topology>
    </subcellularLocation>
</comment>
<evidence type="ECO:0000256" key="5">
    <source>
        <dbReference type="SAM" id="MobiDB-lite"/>
    </source>
</evidence>
<dbReference type="RefSeq" id="WP_351959434.1">
    <property type="nucleotide sequence ID" value="NZ_JBEOZM010000014.1"/>
</dbReference>
<evidence type="ECO:0000256" key="2">
    <source>
        <dbReference type="ARBA" id="ARBA00022692"/>
    </source>
</evidence>
<feature type="transmembrane region" description="Helical" evidence="6">
    <location>
        <begin position="328"/>
        <end position="350"/>
    </location>
</feature>